<keyword evidence="1" id="KW-0812">Transmembrane</keyword>
<evidence type="ECO:0000313" key="3">
    <source>
        <dbReference type="Proteomes" id="UP000728647"/>
    </source>
</evidence>
<feature type="transmembrane region" description="Helical" evidence="1">
    <location>
        <begin position="59"/>
        <end position="83"/>
    </location>
</feature>
<feature type="transmembrane region" description="Helical" evidence="1">
    <location>
        <begin position="115"/>
        <end position="138"/>
    </location>
</feature>
<dbReference type="EMBL" id="JABURA010000001">
    <property type="protein sequence ID" value="NUB90083.1"/>
    <property type="molecule type" value="Genomic_DNA"/>
</dbReference>
<dbReference type="AlphaFoldDB" id="A0A8J8GHI3"/>
<dbReference type="GO" id="GO:0005886">
    <property type="term" value="C:plasma membrane"/>
    <property type="evidence" value="ECO:0007669"/>
    <property type="project" value="UniProtKB-SubCell"/>
</dbReference>
<dbReference type="Proteomes" id="UP000728647">
    <property type="component" value="Unassembled WGS sequence"/>
</dbReference>
<gene>
    <name evidence="2" type="ORF">HT576_03420</name>
</gene>
<accession>A0A8J8GHI3</accession>
<dbReference type="OrthoDB" id="86287at2157"/>
<dbReference type="PANTHER" id="PTHR43471:SF1">
    <property type="entry name" value="ABC TRANSPORTER PERMEASE PROTEIN NOSY-RELATED"/>
    <property type="match status" value="1"/>
</dbReference>
<organism evidence="2 3">
    <name type="scientific">Haloterrigena gelatinilytica</name>
    <dbReference type="NCBI Taxonomy" id="2741724"/>
    <lineage>
        <taxon>Archaea</taxon>
        <taxon>Methanobacteriati</taxon>
        <taxon>Methanobacteriota</taxon>
        <taxon>Stenosarchaea group</taxon>
        <taxon>Halobacteria</taxon>
        <taxon>Halobacteriales</taxon>
        <taxon>Natrialbaceae</taxon>
        <taxon>Haloterrigena</taxon>
    </lineage>
</organism>
<name>A0A8J8GHI3_9EURY</name>
<dbReference type="RefSeq" id="WP_174701256.1">
    <property type="nucleotide sequence ID" value="NZ_JABURA010000001.1"/>
</dbReference>
<reference evidence="2" key="1">
    <citation type="submission" date="2020-06" db="EMBL/GenBank/DDBJ databases">
        <title>Haloterrigena sp. nov., an extremely halophilic archaeon isolated from a saline sediment.</title>
        <authorList>
            <person name="Liu B.-B."/>
        </authorList>
    </citation>
    <scope>NUCLEOTIDE SEQUENCE</scope>
    <source>
        <strain evidence="2">SYSU A121-1</strain>
    </source>
</reference>
<feature type="transmembrane region" description="Helical" evidence="1">
    <location>
        <begin position="177"/>
        <end position="201"/>
    </location>
</feature>
<feature type="transmembrane region" description="Helical" evidence="1">
    <location>
        <begin position="20"/>
        <end position="39"/>
    </location>
</feature>
<evidence type="ECO:0000313" key="2">
    <source>
        <dbReference type="EMBL" id="NUB90083.1"/>
    </source>
</evidence>
<dbReference type="PANTHER" id="PTHR43471">
    <property type="entry name" value="ABC TRANSPORTER PERMEASE"/>
    <property type="match status" value="1"/>
</dbReference>
<comment type="caution">
    <text evidence="2">The sequence shown here is derived from an EMBL/GenBank/DDBJ whole genome shotgun (WGS) entry which is preliminary data.</text>
</comment>
<sequence length="283" mass="30248">MSTVTVAKKEFEDAVRSRKLMVMTAVFALFTFGGAYLAAQLGELFAEIGEEGAEGTLDFVFALQTPASLLVPIIALMVSYKAICGERESGSLKFLLGLPHTRTDVVFGKVLGRSAVVAASILIGFAVGLGGLVAFVGSVSIVDYLLFTLITMLFGLVYVCLGIGISSLTRSTTRAAVGAFGLIVFFWIVWSFLLQALLYYVEGTLIPEQYPGWYIGLASISPDAAYSSALGAVFDESALTMASAYGVEDLPTIAEPWFGFVLLALWALLPLGLGVWRFGRTDL</sequence>
<protein>
    <submittedName>
        <fullName evidence="2">ABC transporter permease</fullName>
    </submittedName>
</protein>
<evidence type="ECO:0000256" key="1">
    <source>
        <dbReference type="SAM" id="Phobius"/>
    </source>
</evidence>
<keyword evidence="1" id="KW-0472">Membrane</keyword>
<feature type="transmembrane region" description="Helical" evidence="1">
    <location>
        <begin position="257"/>
        <end position="276"/>
    </location>
</feature>
<dbReference type="GO" id="GO:0140359">
    <property type="term" value="F:ABC-type transporter activity"/>
    <property type="evidence" value="ECO:0007669"/>
    <property type="project" value="InterPro"/>
</dbReference>
<proteinExistence type="predicted"/>
<dbReference type="Pfam" id="PF12679">
    <property type="entry name" value="ABC2_membrane_2"/>
    <property type="match status" value="1"/>
</dbReference>
<keyword evidence="1" id="KW-1133">Transmembrane helix</keyword>
<feature type="transmembrane region" description="Helical" evidence="1">
    <location>
        <begin position="144"/>
        <end position="165"/>
    </location>
</feature>